<evidence type="ECO:0000256" key="1">
    <source>
        <dbReference type="ARBA" id="ARBA00001974"/>
    </source>
</evidence>
<evidence type="ECO:0000256" key="3">
    <source>
        <dbReference type="ARBA" id="ARBA00022630"/>
    </source>
</evidence>
<dbReference type="Pfam" id="PF02771">
    <property type="entry name" value="Acyl-CoA_dh_N"/>
    <property type="match status" value="1"/>
</dbReference>
<name>A0ABR0JNX2_9EURO</name>
<sequence>MNMNFELPADVQSYLSRLDAFINDKILPLQHKDDNNRFFDHRREASRTQWDNQGLPTESWEDLLRQARKLADEAGFYRFPFPKEFGGADSTSQNLYMCAIRYHLSSHPVYGGGLGLANDLQNEHSVVGNNPIIIMLYHYGTPEQQKQFIPASIRGDFRATFGLTEIHHGSDATHMDTTATPVTLPSGESGYEINGNKKWQTGMHSATHCLVFTRTSGKAGSPKGITAFIVARDTPGLTVASYEWTLNMPTDHATILFENVKVPASAILGPLDNGLAIAQTFTHENRIRQASSSCGAARYCIDRSVEYAKKRTVFGKSLSSNQAIQWPLVELSTQAEMLRLLILRTAVEMDQVTAACKADGKAPWVAIEKQLGHKIGMCNYYANRLATESADRAIQVHGGVGYSRHYPFEHIWRHFRRYRITEGSEEVQIRKVAAYLFGYKTTGEEGENKSTEQELKKSEAKL</sequence>
<dbReference type="CDD" id="cd00567">
    <property type="entry name" value="ACAD"/>
    <property type="match status" value="1"/>
</dbReference>
<evidence type="ECO:0008006" key="12">
    <source>
        <dbReference type="Google" id="ProtNLM"/>
    </source>
</evidence>
<dbReference type="InterPro" id="IPR006091">
    <property type="entry name" value="Acyl-CoA_Oxase/DH_mid-dom"/>
</dbReference>
<evidence type="ECO:0000256" key="4">
    <source>
        <dbReference type="ARBA" id="ARBA00022827"/>
    </source>
</evidence>
<dbReference type="PANTHER" id="PTHR43884">
    <property type="entry name" value="ACYL-COA DEHYDROGENASE"/>
    <property type="match status" value="1"/>
</dbReference>
<dbReference type="Pfam" id="PF02770">
    <property type="entry name" value="Acyl-CoA_dh_M"/>
    <property type="match status" value="1"/>
</dbReference>
<feature type="domain" description="Acyl-CoA oxidase/dehydrogenase middle" evidence="8">
    <location>
        <begin position="161"/>
        <end position="260"/>
    </location>
</feature>
<dbReference type="InterPro" id="IPR046373">
    <property type="entry name" value="Acyl-CoA_Oxase/DH_mid-dom_sf"/>
</dbReference>
<feature type="region of interest" description="Disordered" evidence="6">
    <location>
        <begin position="443"/>
        <end position="462"/>
    </location>
</feature>
<dbReference type="SUPFAM" id="SSF47203">
    <property type="entry name" value="Acyl-CoA dehydrogenase C-terminal domain-like"/>
    <property type="match status" value="1"/>
</dbReference>
<evidence type="ECO:0000256" key="2">
    <source>
        <dbReference type="ARBA" id="ARBA00009347"/>
    </source>
</evidence>
<dbReference type="Gene3D" id="2.40.110.10">
    <property type="entry name" value="Butyryl-CoA Dehydrogenase, subunit A, domain 2"/>
    <property type="match status" value="1"/>
</dbReference>
<feature type="domain" description="Acyl-CoA dehydrogenase/oxidase N-terminal" evidence="9">
    <location>
        <begin position="37"/>
        <end position="156"/>
    </location>
</feature>
<dbReference type="EMBL" id="JAVRRF010000002">
    <property type="protein sequence ID" value="KAK5067337.1"/>
    <property type="molecule type" value="Genomic_DNA"/>
</dbReference>
<accession>A0ABR0JNX2</accession>
<organism evidence="10 11">
    <name type="scientific">Exophiala sideris</name>
    <dbReference type="NCBI Taxonomy" id="1016849"/>
    <lineage>
        <taxon>Eukaryota</taxon>
        <taxon>Fungi</taxon>
        <taxon>Dikarya</taxon>
        <taxon>Ascomycota</taxon>
        <taxon>Pezizomycotina</taxon>
        <taxon>Eurotiomycetes</taxon>
        <taxon>Chaetothyriomycetidae</taxon>
        <taxon>Chaetothyriales</taxon>
        <taxon>Herpotrichiellaceae</taxon>
        <taxon>Exophiala</taxon>
    </lineage>
</organism>
<keyword evidence="5" id="KW-0560">Oxidoreductase</keyword>
<evidence type="ECO:0000259" key="7">
    <source>
        <dbReference type="Pfam" id="PF00441"/>
    </source>
</evidence>
<gene>
    <name evidence="10" type="ORF">LTR69_001324</name>
</gene>
<comment type="cofactor">
    <cofactor evidence="1 5">
        <name>FAD</name>
        <dbReference type="ChEBI" id="CHEBI:57692"/>
    </cofactor>
</comment>
<proteinExistence type="inferred from homology"/>
<evidence type="ECO:0000313" key="11">
    <source>
        <dbReference type="Proteomes" id="UP001345691"/>
    </source>
</evidence>
<dbReference type="InterPro" id="IPR036250">
    <property type="entry name" value="AcylCo_DH-like_C"/>
</dbReference>
<protein>
    <recommendedName>
        <fullName evidence="12">Acyl-CoA dehydrogenase</fullName>
    </recommendedName>
</protein>
<reference evidence="10 11" key="1">
    <citation type="submission" date="2023-08" db="EMBL/GenBank/DDBJ databases">
        <title>Black Yeasts Isolated from many extreme environments.</title>
        <authorList>
            <person name="Coleine C."/>
            <person name="Stajich J.E."/>
            <person name="Selbmann L."/>
        </authorList>
    </citation>
    <scope>NUCLEOTIDE SEQUENCE [LARGE SCALE GENOMIC DNA]</scope>
    <source>
        <strain evidence="10 11">CCFEE 6328</strain>
    </source>
</reference>
<comment type="similarity">
    <text evidence="2 5">Belongs to the acyl-CoA dehydrogenase family.</text>
</comment>
<dbReference type="InterPro" id="IPR037069">
    <property type="entry name" value="AcylCoA_DH/ox_N_sf"/>
</dbReference>
<evidence type="ECO:0000259" key="8">
    <source>
        <dbReference type="Pfam" id="PF02770"/>
    </source>
</evidence>
<dbReference type="SUPFAM" id="SSF56645">
    <property type="entry name" value="Acyl-CoA dehydrogenase NM domain-like"/>
    <property type="match status" value="1"/>
</dbReference>
<keyword evidence="3 5" id="KW-0285">Flavoprotein</keyword>
<dbReference type="InterPro" id="IPR013786">
    <property type="entry name" value="AcylCoA_DH/ox_N"/>
</dbReference>
<keyword evidence="4 5" id="KW-0274">FAD</keyword>
<keyword evidence="11" id="KW-1185">Reference proteome</keyword>
<evidence type="ECO:0000313" key="10">
    <source>
        <dbReference type="EMBL" id="KAK5067337.1"/>
    </source>
</evidence>
<dbReference type="InterPro" id="IPR009100">
    <property type="entry name" value="AcylCoA_DH/oxidase_NM_dom_sf"/>
</dbReference>
<dbReference type="Pfam" id="PF00441">
    <property type="entry name" value="Acyl-CoA_dh_1"/>
    <property type="match status" value="1"/>
</dbReference>
<dbReference type="InterPro" id="IPR009075">
    <property type="entry name" value="AcylCo_DH/oxidase_C"/>
</dbReference>
<dbReference type="Proteomes" id="UP001345691">
    <property type="component" value="Unassembled WGS sequence"/>
</dbReference>
<evidence type="ECO:0000259" key="9">
    <source>
        <dbReference type="Pfam" id="PF02771"/>
    </source>
</evidence>
<dbReference type="PANTHER" id="PTHR43884:SF34">
    <property type="entry name" value="ACYL-COA DEHYDROGENASE FAMILY PROTEIN"/>
    <property type="match status" value="1"/>
</dbReference>
<evidence type="ECO:0000256" key="5">
    <source>
        <dbReference type="RuleBase" id="RU362125"/>
    </source>
</evidence>
<feature type="domain" description="Acyl-CoA dehydrogenase/oxidase C-terminal" evidence="7">
    <location>
        <begin position="273"/>
        <end position="434"/>
    </location>
</feature>
<comment type="caution">
    <text evidence="10">The sequence shown here is derived from an EMBL/GenBank/DDBJ whole genome shotgun (WGS) entry which is preliminary data.</text>
</comment>
<dbReference type="Gene3D" id="1.10.540.10">
    <property type="entry name" value="Acyl-CoA dehydrogenase/oxidase, N-terminal domain"/>
    <property type="match status" value="1"/>
</dbReference>
<evidence type="ECO:0000256" key="6">
    <source>
        <dbReference type="SAM" id="MobiDB-lite"/>
    </source>
</evidence>
<dbReference type="Gene3D" id="1.20.140.10">
    <property type="entry name" value="Butyryl-CoA Dehydrogenase, subunit A, domain 3"/>
    <property type="match status" value="1"/>
</dbReference>